<protein>
    <submittedName>
        <fullName evidence="2">Uncharacterized protein</fullName>
    </submittedName>
</protein>
<accession>M2Y7N3</accession>
<proteinExistence type="predicted"/>
<keyword evidence="3" id="KW-1185">Reference proteome</keyword>
<evidence type="ECO:0000256" key="1">
    <source>
        <dbReference type="SAM" id="MobiDB-lite"/>
    </source>
</evidence>
<comment type="caution">
    <text evidence="2">The sequence shown here is derived from an EMBL/GenBank/DDBJ whole genome shotgun (WGS) entry which is preliminary data.</text>
</comment>
<evidence type="ECO:0000313" key="2">
    <source>
        <dbReference type="EMBL" id="EME69061.1"/>
    </source>
</evidence>
<gene>
    <name evidence="2" type="ORF">H261_15410</name>
</gene>
<reference evidence="2 3" key="1">
    <citation type="journal article" date="2014" name="Genome Announc.">
        <title>Draft Genome Sequence of Magnetospirillum sp. Strain SO-1, a Freshwater Magnetotactic Bacterium Isolated from the Ol'khovka River, Russia.</title>
        <authorList>
            <person name="Grouzdev D.S."/>
            <person name="Dziuba M.V."/>
            <person name="Sukhacheva M.S."/>
            <person name="Mardanov A.V."/>
            <person name="Beletskiy A.V."/>
            <person name="Kuznetsov B.B."/>
            <person name="Skryabin K.G."/>
        </authorList>
    </citation>
    <scope>NUCLEOTIDE SEQUENCE [LARGE SCALE GENOMIC DNA]</scope>
    <source>
        <strain evidence="2 3">SO-1</strain>
    </source>
</reference>
<organism evidence="2 3">
    <name type="scientific">Paramagnetospirillum caucaseum</name>
    <dbReference type="NCBI Taxonomy" id="1244869"/>
    <lineage>
        <taxon>Bacteria</taxon>
        <taxon>Pseudomonadati</taxon>
        <taxon>Pseudomonadota</taxon>
        <taxon>Alphaproteobacteria</taxon>
        <taxon>Rhodospirillales</taxon>
        <taxon>Magnetospirillaceae</taxon>
        <taxon>Paramagnetospirillum</taxon>
    </lineage>
</organism>
<dbReference type="OrthoDB" id="4142195at1224"/>
<name>M2Y7N3_9PROT</name>
<dbReference type="Proteomes" id="UP000011744">
    <property type="component" value="Unassembled WGS sequence"/>
</dbReference>
<feature type="compositionally biased region" description="Pro residues" evidence="1">
    <location>
        <begin position="52"/>
        <end position="69"/>
    </location>
</feature>
<dbReference type="AlphaFoldDB" id="M2Y7N3"/>
<dbReference type="STRING" id="1244869.H261_15410"/>
<dbReference type="EMBL" id="AONQ01000044">
    <property type="protein sequence ID" value="EME69061.1"/>
    <property type="molecule type" value="Genomic_DNA"/>
</dbReference>
<evidence type="ECO:0000313" key="3">
    <source>
        <dbReference type="Proteomes" id="UP000011744"/>
    </source>
</evidence>
<sequence length="345" mass="37711">MAGWYRVIKTVRGRKYAYLQRSFRDGGHVRTESRYLGPVSGLQEGGATIPVPVEPEPSPSPPISLPPDSGPTESPKGDASARPSLASIAKYRLRLRFVPSVVNLDDSRLQREYARVIGWAQGLGASPESFPRIAIRFGSKSGIRRAWLGNALVATAPRGSGRKAIRTVAANALGHAFLDAIRAANPLAHAVLSERLQGSYRASSWLVFRALALQSQKPLVALSLQIFLFGNISQVLGFSAQSYGLADTPRRTGWEDEAAAIIGEIAASGYRHTLHSRVQATAEAYEREHKARRNLEKCKGVFATITGRRRALKKKLARATFARLATEEAGRKLRLLVHYIPELEG</sequence>
<feature type="region of interest" description="Disordered" evidence="1">
    <location>
        <begin position="36"/>
        <end position="82"/>
    </location>
</feature>
<dbReference type="RefSeq" id="WP_008619211.1">
    <property type="nucleotide sequence ID" value="NZ_AONQ01000044.1"/>
</dbReference>